<evidence type="ECO:0000313" key="7">
    <source>
        <dbReference type="EMBL" id="MBE8721172.1"/>
    </source>
</evidence>
<reference evidence="7 8" key="1">
    <citation type="submission" date="2018-02" db="EMBL/GenBank/DDBJ databases">
        <title>Sphingobacterium KA21.</title>
        <authorList>
            <person name="Vasarhelyi B.M."/>
            <person name="Deshmukh S."/>
            <person name="Balint B."/>
            <person name="Kukolya J."/>
        </authorList>
    </citation>
    <scope>NUCLEOTIDE SEQUENCE [LARGE SCALE GENOMIC DNA]</scope>
    <source>
        <strain evidence="7 8">Ka21</strain>
    </source>
</reference>
<protein>
    <recommendedName>
        <fullName evidence="6">Methylamine utilisation protein MauE domain-containing protein</fullName>
    </recommendedName>
</protein>
<feature type="transmembrane region" description="Helical" evidence="5">
    <location>
        <begin position="51"/>
        <end position="69"/>
    </location>
</feature>
<evidence type="ECO:0000259" key="6">
    <source>
        <dbReference type="Pfam" id="PF07291"/>
    </source>
</evidence>
<name>A0ABR9T736_9SPHI</name>
<proteinExistence type="predicted"/>
<evidence type="ECO:0000256" key="2">
    <source>
        <dbReference type="ARBA" id="ARBA00022692"/>
    </source>
</evidence>
<feature type="transmembrane region" description="Helical" evidence="5">
    <location>
        <begin position="9"/>
        <end position="31"/>
    </location>
</feature>
<comment type="caution">
    <text evidence="7">The sequence shown here is derived from an EMBL/GenBank/DDBJ whole genome shotgun (WGS) entry which is preliminary data.</text>
</comment>
<feature type="transmembrane region" description="Helical" evidence="5">
    <location>
        <begin position="170"/>
        <end position="188"/>
    </location>
</feature>
<keyword evidence="8" id="KW-1185">Reference proteome</keyword>
<evidence type="ECO:0000256" key="1">
    <source>
        <dbReference type="ARBA" id="ARBA00004141"/>
    </source>
</evidence>
<sequence>MKSKLRHIAFYIIAIFLMLFWIYIAFNHLWHLQDFYASLGNQPFPDQWAKYLYWLIPAVEVLIFTLIFLSLYPEGQRAMSIPEGHWINRLGYLISAALLSIFSIYIGLGIHGVYGELPCGCASVFGDIEWSSHLIINMMLIGLSIAGWYLKRRTHGPGSFMRYKRAVQLFSAYIVCPGFFLHNVYFILPRRFPRKFALFPGQAGT</sequence>
<feature type="transmembrane region" description="Helical" evidence="5">
    <location>
        <begin position="130"/>
        <end position="150"/>
    </location>
</feature>
<organism evidence="7 8">
    <name type="scientific">Sphingobacterium pedocola</name>
    <dbReference type="NCBI Taxonomy" id="2082722"/>
    <lineage>
        <taxon>Bacteria</taxon>
        <taxon>Pseudomonadati</taxon>
        <taxon>Bacteroidota</taxon>
        <taxon>Sphingobacteriia</taxon>
        <taxon>Sphingobacteriales</taxon>
        <taxon>Sphingobacteriaceae</taxon>
        <taxon>Sphingobacterium</taxon>
    </lineage>
</organism>
<accession>A0ABR9T736</accession>
<dbReference type="Pfam" id="PF07291">
    <property type="entry name" value="MauE"/>
    <property type="match status" value="1"/>
</dbReference>
<feature type="transmembrane region" description="Helical" evidence="5">
    <location>
        <begin position="90"/>
        <end position="110"/>
    </location>
</feature>
<dbReference type="InterPro" id="IPR009908">
    <property type="entry name" value="Methylamine_util_MauE"/>
</dbReference>
<comment type="subcellular location">
    <subcellularLocation>
        <location evidence="1">Membrane</location>
        <topology evidence="1">Multi-pass membrane protein</topology>
    </subcellularLocation>
</comment>
<evidence type="ECO:0000256" key="3">
    <source>
        <dbReference type="ARBA" id="ARBA00022989"/>
    </source>
</evidence>
<keyword evidence="2 5" id="KW-0812">Transmembrane</keyword>
<evidence type="ECO:0000313" key="8">
    <source>
        <dbReference type="Proteomes" id="UP000618319"/>
    </source>
</evidence>
<dbReference type="RefSeq" id="WP_196938399.1">
    <property type="nucleotide sequence ID" value="NZ_MU158689.1"/>
</dbReference>
<keyword evidence="4 5" id="KW-0472">Membrane</keyword>
<evidence type="ECO:0000256" key="4">
    <source>
        <dbReference type="ARBA" id="ARBA00023136"/>
    </source>
</evidence>
<dbReference type="EMBL" id="PSKQ01000019">
    <property type="protein sequence ID" value="MBE8721172.1"/>
    <property type="molecule type" value="Genomic_DNA"/>
</dbReference>
<feature type="domain" description="Methylamine utilisation protein MauE" evidence="6">
    <location>
        <begin position="8"/>
        <end position="149"/>
    </location>
</feature>
<evidence type="ECO:0000256" key="5">
    <source>
        <dbReference type="SAM" id="Phobius"/>
    </source>
</evidence>
<gene>
    <name evidence="7" type="ORF">C4F40_10595</name>
</gene>
<dbReference type="Proteomes" id="UP000618319">
    <property type="component" value="Unassembled WGS sequence"/>
</dbReference>
<keyword evidence="3 5" id="KW-1133">Transmembrane helix</keyword>